<keyword evidence="7" id="KW-0418">Kinase</keyword>
<evidence type="ECO:0000259" key="14">
    <source>
        <dbReference type="PROSITE" id="PS50011"/>
    </source>
</evidence>
<evidence type="ECO:0000313" key="16">
    <source>
        <dbReference type="Proteomes" id="UP000032180"/>
    </source>
</evidence>
<keyword evidence="16" id="KW-1185">Reference proteome</keyword>
<evidence type="ECO:0000256" key="3">
    <source>
        <dbReference type="ARBA" id="ARBA00022679"/>
    </source>
</evidence>
<keyword evidence="4" id="KW-0812">Transmembrane</keyword>
<evidence type="ECO:0000256" key="8">
    <source>
        <dbReference type="ARBA" id="ARBA00022840"/>
    </source>
</evidence>
<keyword evidence="11" id="KW-0325">Glycoprotein</keyword>
<dbReference type="InterPro" id="IPR025287">
    <property type="entry name" value="WAK_GUB"/>
</dbReference>
<keyword evidence="3" id="KW-0808">Transferase</keyword>
<dbReference type="GO" id="GO:0005524">
    <property type="term" value="F:ATP binding"/>
    <property type="evidence" value="ECO:0007669"/>
    <property type="project" value="UniProtKB-UniRule"/>
</dbReference>
<name>A0A0D9UW36_9ORYZ</name>
<dbReference type="PANTHER" id="PTHR27009">
    <property type="entry name" value="RUST RESISTANCE KINASE LR10-RELATED"/>
    <property type="match status" value="1"/>
</dbReference>
<dbReference type="InterPro" id="IPR045874">
    <property type="entry name" value="LRK10/LRL21-25-like"/>
</dbReference>
<dbReference type="InterPro" id="IPR008271">
    <property type="entry name" value="Ser/Thr_kinase_AS"/>
</dbReference>
<reference evidence="16" key="2">
    <citation type="submission" date="2013-12" db="EMBL/GenBank/DDBJ databases">
        <authorList>
            <person name="Yu Y."/>
            <person name="Lee S."/>
            <person name="de Baynast K."/>
            <person name="Wissotski M."/>
            <person name="Liu L."/>
            <person name="Talag J."/>
            <person name="Goicoechea J."/>
            <person name="Angelova A."/>
            <person name="Jetty R."/>
            <person name="Kudrna D."/>
            <person name="Golser W."/>
            <person name="Rivera L."/>
            <person name="Zhang J."/>
            <person name="Wing R."/>
        </authorList>
    </citation>
    <scope>NUCLEOTIDE SEQUENCE</scope>
</reference>
<dbReference type="Proteomes" id="UP000032180">
    <property type="component" value="Chromosome 1"/>
</dbReference>
<dbReference type="Gene3D" id="1.10.510.10">
    <property type="entry name" value="Transferase(Phosphotransferase) domain 1"/>
    <property type="match status" value="1"/>
</dbReference>
<reference evidence="15" key="3">
    <citation type="submission" date="2015-04" db="UniProtKB">
        <authorList>
            <consortium name="EnsemblPlants"/>
        </authorList>
    </citation>
    <scope>IDENTIFICATION</scope>
</reference>
<feature type="signal peptide" evidence="13">
    <location>
        <begin position="1"/>
        <end position="30"/>
    </location>
</feature>
<dbReference type="GO" id="GO:0016020">
    <property type="term" value="C:membrane"/>
    <property type="evidence" value="ECO:0007669"/>
    <property type="project" value="UniProtKB-SubCell"/>
</dbReference>
<evidence type="ECO:0000256" key="10">
    <source>
        <dbReference type="ARBA" id="ARBA00023136"/>
    </source>
</evidence>
<evidence type="ECO:0000256" key="2">
    <source>
        <dbReference type="ARBA" id="ARBA00022527"/>
    </source>
</evidence>
<dbReference type="GO" id="GO:0030247">
    <property type="term" value="F:polysaccharide binding"/>
    <property type="evidence" value="ECO:0007669"/>
    <property type="project" value="InterPro"/>
</dbReference>
<evidence type="ECO:0000256" key="13">
    <source>
        <dbReference type="SAM" id="SignalP"/>
    </source>
</evidence>
<keyword evidence="6 12" id="KW-0547">Nucleotide-binding</keyword>
<evidence type="ECO:0000256" key="5">
    <source>
        <dbReference type="ARBA" id="ARBA00022729"/>
    </source>
</evidence>
<evidence type="ECO:0000256" key="11">
    <source>
        <dbReference type="ARBA" id="ARBA00023180"/>
    </source>
</evidence>
<evidence type="ECO:0000256" key="7">
    <source>
        <dbReference type="ARBA" id="ARBA00022777"/>
    </source>
</evidence>
<dbReference type="InterPro" id="IPR017441">
    <property type="entry name" value="Protein_kinase_ATP_BS"/>
</dbReference>
<evidence type="ECO:0000256" key="4">
    <source>
        <dbReference type="ARBA" id="ARBA00022692"/>
    </source>
</evidence>
<evidence type="ECO:0000256" key="1">
    <source>
        <dbReference type="ARBA" id="ARBA00004479"/>
    </source>
</evidence>
<dbReference type="FunFam" id="3.30.200.20:FF:000178">
    <property type="entry name" value="serine/threonine-protein kinase PBS1-like"/>
    <property type="match status" value="1"/>
</dbReference>
<evidence type="ECO:0000256" key="9">
    <source>
        <dbReference type="ARBA" id="ARBA00022989"/>
    </source>
</evidence>
<dbReference type="STRING" id="77586.A0A0D9UW36"/>
<reference evidence="15 16" key="1">
    <citation type="submission" date="2012-08" db="EMBL/GenBank/DDBJ databases">
        <title>Oryza genome evolution.</title>
        <authorList>
            <person name="Wing R.A."/>
        </authorList>
    </citation>
    <scope>NUCLEOTIDE SEQUENCE</scope>
</reference>
<feature type="domain" description="Protein kinase" evidence="14">
    <location>
        <begin position="381"/>
        <end position="665"/>
    </location>
</feature>
<keyword evidence="5 13" id="KW-0732">Signal</keyword>
<dbReference type="Gramene" id="LPERR01G01050.1">
    <property type="protein sequence ID" value="LPERR01G01050.1"/>
    <property type="gene ID" value="LPERR01G01050"/>
</dbReference>
<dbReference type="InterPro" id="IPR000719">
    <property type="entry name" value="Prot_kinase_dom"/>
</dbReference>
<dbReference type="PROSITE" id="PS00107">
    <property type="entry name" value="PROTEIN_KINASE_ATP"/>
    <property type="match status" value="1"/>
</dbReference>
<feature type="binding site" evidence="12">
    <location>
        <position position="410"/>
    </location>
    <ligand>
        <name>ATP</name>
        <dbReference type="ChEBI" id="CHEBI:30616"/>
    </ligand>
</feature>
<proteinExistence type="predicted"/>
<sequence length="1033" mass="116353">MENSTASRHSSMHTLHKALLVSSLLAGVAADAVGGQQNQQYCPPSSCGHLHNISYPFRLQGDSRDCVATLRPWYDLSCSSGKVAIQINTRTYYVTSIDYTDSSFLVFDPTMLDDTNNSCPIPYSDHLPYMEWGRWERPIDPYGFIDLAATFGNAWACFVNCSRAIADNTRPDNWPCYRPITCMPANNSFVFVSFGSCKVVELQPSCRYLAMYPFDTGFISSNSQLQNLQNASYTDTIGFIRKGFRVEFPINRRDWVRMSTTRCLNDSVRYFKEKLSRASIPNLIHALSWSEIHFMADCLSVDASTKKMFFVGTIVSAIDITKLHFEALFRFLLAPLVVLTFLAHKYWKTRITVDAVEKFLRMQQMIGPTRYAYTDIIAITSNFREKLGQGGYGSVYKGVLLPGNVHVAIKMLTSSSSCNGEEFISEVSTIGRIHHVNVVRLVGFCSEDMRRALIYEYMPHGSLDKYIFSSEKNFSWDKLNDIALGIARGINYLHDGCDMQILHFDIKPHNILLDDNFVPKVADFGLAKLYPRDKSFVPVSAARGTIGYIAPEMISRSFGVISSKSDVYSFGMLLLEMAGGRRNADPDAANSSQVYYPSRVYRQLTRQETCGNSDIVDMHNLEKKLCVVGLWCIQMRSSDRPTMSEVIEMLEGDSDDLQVPPKPFFCDDEQHPGVESYHLSSDLTAISEVQEDDDDDSICLFQSYHFDSFLGKGTTSASLMPDQKGRRSLRCSPSYEASMMKAMGGITRSPSFSCGHLKVVSDPFRRAADPPGCGSKSYGLVCSDTKATILIDNATYHVKEIDYYYSHFWVTDTIVDNSSCPLPRWNHLPDQYKCKVSGNIIEVEFVPDERYNHAIFVRCSQEVKNDAYRPVACASSNYSFVYVILSTRYYSTLHYIGRLEPSCGYLAMTPLGDHGSTTASPNASLSYADVLKYMRKGFAVQFPLLLTYHLDFKLCLAQSVSIFHKTDADIMIPRLTILFTYEPFWQCIMMAGVKYPHSVAYRFAIYMVPVGAACCINFPCLQILESKDHNGCS</sequence>
<dbReference type="eggNOG" id="KOG1187">
    <property type="taxonomic scope" value="Eukaryota"/>
</dbReference>
<dbReference type="Gene3D" id="3.30.200.20">
    <property type="entry name" value="Phosphorylase Kinase, domain 1"/>
    <property type="match status" value="1"/>
</dbReference>
<protein>
    <recommendedName>
        <fullName evidence="14">Protein kinase domain-containing protein</fullName>
    </recommendedName>
</protein>
<dbReference type="FunFam" id="1.10.510.10:FF:000590">
    <property type="entry name" value="PR5-like receptor kinase"/>
    <property type="match status" value="1"/>
</dbReference>
<accession>A0A0D9UW36</accession>
<organism evidence="15 16">
    <name type="scientific">Leersia perrieri</name>
    <dbReference type="NCBI Taxonomy" id="77586"/>
    <lineage>
        <taxon>Eukaryota</taxon>
        <taxon>Viridiplantae</taxon>
        <taxon>Streptophyta</taxon>
        <taxon>Embryophyta</taxon>
        <taxon>Tracheophyta</taxon>
        <taxon>Spermatophyta</taxon>
        <taxon>Magnoliopsida</taxon>
        <taxon>Liliopsida</taxon>
        <taxon>Poales</taxon>
        <taxon>Poaceae</taxon>
        <taxon>BOP clade</taxon>
        <taxon>Oryzoideae</taxon>
        <taxon>Oryzeae</taxon>
        <taxon>Oryzinae</taxon>
        <taxon>Leersia</taxon>
    </lineage>
</organism>
<comment type="subcellular location">
    <subcellularLocation>
        <location evidence="1">Membrane</location>
        <topology evidence="1">Single-pass type I membrane protein</topology>
    </subcellularLocation>
</comment>
<evidence type="ECO:0000313" key="15">
    <source>
        <dbReference type="EnsemblPlants" id="LPERR01G01050.1"/>
    </source>
</evidence>
<keyword evidence="9" id="KW-1133">Transmembrane helix</keyword>
<dbReference type="Pfam" id="PF13947">
    <property type="entry name" value="GUB_WAK_bind"/>
    <property type="match status" value="2"/>
</dbReference>
<dbReference type="AlphaFoldDB" id="A0A0D9UW36"/>
<dbReference type="PROSITE" id="PS00108">
    <property type="entry name" value="PROTEIN_KINASE_ST"/>
    <property type="match status" value="1"/>
</dbReference>
<feature type="chain" id="PRO_5002346936" description="Protein kinase domain-containing protein" evidence="13">
    <location>
        <begin position="31"/>
        <end position="1033"/>
    </location>
</feature>
<keyword evidence="10" id="KW-0472">Membrane</keyword>
<dbReference type="HOGENOM" id="CLU_000288_115_1_1"/>
<dbReference type="EnsemblPlants" id="LPERR01G01050.1">
    <property type="protein sequence ID" value="LPERR01G01050.1"/>
    <property type="gene ID" value="LPERR01G01050"/>
</dbReference>
<keyword evidence="2" id="KW-0723">Serine/threonine-protein kinase</keyword>
<dbReference type="InterPro" id="IPR011009">
    <property type="entry name" value="Kinase-like_dom_sf"/>
</dbReference>
<dbReference type="PROSITE" id="PS50011">
    <property type="entry name" value="PROTEIN_KINASE_DOM"/>
    <property type="match status" value="1"/>
</dbReference>
<dbReference type="SMART" id="SM00220">
    <property type="entry name" value="S_TKc"/>
    <property type="match status" value="1"/>
</dbReference>
<keyword evidence="8 12" id="KW-0067">ATP-binding</keyword>
<evidence type="ECO:0000256" key="12">
    <source>
        <dbReference type="PROSITE-ProRule" id="PRU10141"/>
    </source>
</evidence>
<dbReference type="SUPFAM" id="SSF56112">
    <property type="entry name" value="Protein kinase-like (PK-like)"/>
    <property type="match status" value="1"/>
</dbReference>
<dbReference type="Pfam" id="PF00069">
    <property type="entry name" value="Pkinase"/>
    <property type="match status" value="1"/>
</dbReference>
<evidence type="ECO:0000256" key="6">
    <source>
        <dbReference type="ARBA" id="ARBA00022741"/>
    </source>
</evidence>
<dbReference type="GO" id="GO:0004674">
    <property type="term" value="F:protein serine/threonine kinase activity"/>
    <property type="evidence" value="ECO:0007669"/>
    <property type="project" value="UniProtKB-KW"/>
</dbReference>